<dbReference type="EMBL" id="CAJRAU010000002">
    <property type="protein sequence ID" value="CAG5068754.1"/>
    <property type="molecule type" value="Genomic_DNA"/>
</dbReference>
<keyword evidence="3" id="KW-1185">Reference proteome</keyword>
<evidence type="ECO:0000313" key="3">
    <source>
        <dbReference type="Proteomes" id="UP000679725"/>
    </source>
</evidence>
<evidence type="ECO:0000256" key="1">
    <source>
        <dbReference type="SAM" id="Phobius"/>
    </source>
</evidence>
<comment type="caution">
    <text evidence="2">The sequence shown here is derived from an EMBL/GenBank/DDBJ whole genome shotgun (WGS) entry which is preliminary data.</text>
</comment>
<reference evidence="2 3" key="1">
    <citation type="submission" date="2021-04" db="EMBL/GenBank/DDBJ databases">
        <authorList>
            <person name="Rodrigo-Torres L."/>
            <person name="Arahal R. D."/>
            <person name="Lucena T."/>
        </authorList>
    </citation>
    <scope>NUCLEOTIDE SEQUENCE [LARGE SCALE GENOMIC DNA]</scope>
    <source>
        <strain evidence="2 3">CECT 9623</strain>
    </source>
</reference>
<proteinExistence type="predicted"/>
<name>A0ABN7R5P6_9BACT</name>
<accession>A0ABN7R5P6</accession>
<evidence type="ECO:0000313" key="2">
    <source>
        <dbReference type="EMBL" id="CAG5068754.1"/>
    </source>
</evidence>
<keyword evidence="1" id="KW-1133">Transmembrane helix</keyword>
<dbReference type="Proteomes" id="UP000679725">
    <property type="component" value="Unassembled WGS sequence"/>
</dbReference>
<feature type="transmembrane region" description="Helical" evidence="1">
    <location>
        <begin position="61"/>
        <end position="80"/>
    </location>
</feature>
<sequence length="111" mass="13038">MWSPNTLWFEVAVISAIFAIGNILMGHFEEQTPKLRRLGKYILVLIIVTTVSSFFGRFFAFACLLGIFVPMFLYVHLYYLPRRKGINGITGEPKRKYYEYRGWNTNIFDKD</sequence>
<keyword evidence="1" id="KW-0472">Membrane</keyword>
<gene>
    <name evidence="2" type="ORF">DYBT9623_01486</name>
</gene>
<feature type="transmembrane region" description="Helical" evidence="1">
    <location>
        <begin position="6"/>
        <end position="26"/>
    </location>
</feature>
<protein>
    <submittedName>
        <fullName evidence="2">Uncharacterized protein</fullName>
    </submittedName>
</protein>
<keyword evidence="1" id="KW-0812">Transmembrane</keyword>
<organism evidence="2 3">
    <name type="scientific">Dyadobacter linearis</name>
    <dbReference type="NCBI Taxonomy" id="2823330"/>
    <lineage>
        <taxon>Bacteria</taxon>
        <taxon>Pseudomonadati</taxon>
        <taxon>Bacteroidota</taxon>
        <taxon>Cytophagia</taxon>
        <taxon>Cytophagales</taxon>
        <taxon>Spirosomataceae</taxon>
        <taxon>Dyadobacter</taxon>
    </lineage>
</organism>